<evidence type="ECO:0000313" key="4">
    <source>
        <dbReference type="Proteomes" id="UP000014803"/>
    </source>
</evidence>
<proteinExistence type="predicted"/>
<sequence>MRAQAGRLVGGGHLAEARDVHLSLWRVGRRPLDAFNVGTLSQRIRDYPTAAEYLTLWLGLVGSPEAPRGPAPWTEQDRQKHAQARVDLQAAREHVGALEINVSDPGAEVLVDGRRVGLSPLRDPVFVWPGQHRVSARLGGARKEELVTATAGGEHTVRLVLPASPAEAQIDGARGPRSAAGAPSLAPPSPGPGPARRWLTVGGLAATSAALVVFGGIAAGVAGGAAEERDAALARVQADSVSGCPGGAACGQFTDADGRAKTWTALSAGAFVGAGLSAAGAAAAYLLLPAGPVRVTTGGAGVQLATSW</sequence>
<dbReference type="eggNOG" id="COG0457">
    <property type="taxonomic scope" value="Bacteria"/>
</dbReference>
<dbReference type="RefSeq" id="WP_020740142.1">
    <property type="nucleotide sequence ID" value="NC_021658.1"/>
</dbReference>
<dbReference type="Proteomes" id="UP000014803">
    <property type="component" value="Chromosome"/>
</dbReference>
<feature type="transmembrane region" description="Helical" evidence="2">
    <location>
        <begin position="198"/>
        <end position="222"/>
    </location>
</feature>
<name>S4Y7M4_SORCE</name>
<dbReference type="PATRIC" id="fig|1254432.3.peg.9354"/>
<feature type="compositionally biased region" description="Low complexity" evidence="1">
    <location>
        <begin position="172"/>
        <end position="184"/>
    </location>
</feature>
<evidence type="ECO:0008006" key="5">
    <source>
        <dbReference type="Google" id="ProtNLM"/>
    </source>
</evidence>
<evidence type="ECO:0000256" key="1">
    <source>
        <dbReference type="SAM" id="MobiDB-lite"/>
    </source>
</evidence>
<dbReference type="AlphaFoldDB" id="S4Y7M4"/>
<accession>S4Y7M4</accession>
<dbReference type="HOGENOM" id="CLU_052976_0_0_7"/>
<reference evidence="3 4" key="1">
    <citation type="journal article" date="2013" name="Sci. Rep.">
        <title>Extraordinary expansion of a Sorangium cellulosum genome from an alkaline milieu.</title>
        <authorList>
            <person name="Han K."/>
            <person name="Li Z.F."/>
            <person name="Peng R."/>
            <person name="Zhu L.P."/>
            <person name="Zhou T."/>
            <person name="Wang L.G."/>
            <person name="Li S.G."/>
            <person name="Zhang X.B."/>
            <person name="Hu W."/>
            <person name="Wu Z.H."/>
            <person name="Qin N."/>
            <person name="Li Y.Z."/>
        </authorList>
    </citation>
    <scope>NUCLEOTIDE SEQUENCE [LARGE SCALE GENOMIC DNA]</scope>
    <source>
        <strain evidence="3 4">So0157-2</strain>
    </source>
</reference>
<keyword evidence="2" id="KW-1133">Transmembrane helix</keyword>
<feature type="transmembrane region" description="Helical" evidence="2">
    <location>
        <begin position="263"/>
        <end position="288"/>
    </location>
</feature>
<evidence type="ECO:0000256" key="2">
    <source>
        <dbReference type="SAM" id="Phobius"/>
    </source>
</evidence>
<organism evidence="3 4">
    <name type="scientific">Sorangium cellulosum So0157-2</name>
    <dbReference type="NCBI Taxonomy" id="1254432"/>
    <lineage>
        <taxon>Bacteria</taxon>
        <taxon>Pseudomonadati</taxon>
        <taxon>Myxococcota</taxon>
        <taxon>Polyangia</taxon>
        <taxon>Polyangiales</taxon>
        <taxon>Polyangiaceae</taxon>
        <taxon>Sorangium</taxon>
    </lineage>
</organism>
<protein>
    <recommendedName>
        <fullName evidence="5">PEGA domain-containing protein</fullName>
    </recommendedName>
</protein>
<keyword evidence="2" id="KW-0472">Membrane</keyword>
<dbReference type="EMBL" id="CP003969">
    <property type="protein sequence ID" value="AGP40396.1"/>
    <property type="molecule type" value="Genomic_DNA"/>
</dbReference>
<dbReference type="KEGG" id="scu:SCE1572_41375"/>
<gene>
    <name evidence="3" type="ORF">SCE1572_41375</name>
</gene>
<evidence type="ECO:0000313" key="3">
    <source>
        <dbReference type="EMBL" id="AGP40396.1"/>
    </source>
</evidence>
<keyword evidence="2" id="KW-0812">Transmembrane</keyword>
<feature type="region of interest" description="Disordered" evidence="1">
    <location>
        <begin position="169"/>
        <end position="194"/>
    </location>
</feature>